<dbReference type="InterPro" id="IPR001888">
    <property type="entry name" value="Transposase_1"/>
</dbReference>
<proteinExistence type="predicted"/>
<dbReference type="InterPro" id="IPR052709">
    <property type="entry name" value="Transposase-MT_Hybrid"/>
</dbReference>
<protein>
    <submittedName>
        <fullName evidence="2">Histone-lysine N-methyltransferase SETMAR-like protein</fullName>
    </submittedName>
</protein>
<name>A0AAD3MZD2_LATJO</name>
<comment type="caution">
    <text evidence="2">The sequence shown here is derived from an EMBL/GenBank/DDBJ whole genome shotgun (WGS) entry which is preliminary data.</text>
</comment>
<dbReference type="EMBL" id="BRZM01000054">
    <property type="protein sequence ID" value="GLD62679.1"/>
    <property type="molecule type" value="Genomic_DNA"/>
</dbReference>
<evidence type="ECO:0000313" key="2">
    <source>
        <dbReference type="EMBL" id="GLD62679.1"/>
    </source>
</evidence>
<accession>A0AAD3MZD2</accession>
<sequence>MSQTKQQSMHWKHPSSPPPKKSMVVSSASVFWDAKGIHVFIDYLQKGQTINGEYYANLLRQLRKAIKSKRPGKLTKGVLFHQDNAAAHKSVVAMAAVRDCGFELVNDPPYFPDLAPSDYFLFPNMMMRLYLLLRTFLSIRMRAFIPQEPKRCNTDGRNVWTAGEITLENEQHLVKFNHYGQAMDFSATPRS</sequence>
<feature type="region of interest" description="Disordered" evidence="1">
    <location>
        <begin position="1"/>
        <end position="21"/>
    </location>
</feature>
<dbReference type="Pfam" id="PF01359">
    <property type="entry name" value="Transposase_1"/>
    <property type="match status" value="1"/>
</dbReference>
<dbReference type="PANTHER" id="PTHR46060">
    <property type="entry name" value="MARINER MOS1 TRANSPOSASE-LIKE PROTEIN"/>
    <property type="match status" value="1"/>
</dbReference>
<dbReference type="Proteomes" id="UP001279410">
    <property type="component" value="Unassembled WGS sequence"/>
</dbReference>
<dbReference type="Gene3D" id="3.30.420.10">
    <property type="entry name" value="Ribonuclease H-like superfamily/Ribonuclease H"/>
    <property type="match status" value="1"/>
</dbReference>
<dbReference type="AlphaFoldDB" id="A0AAD3MZD2"/>
<dbReference type="PANTHER" id="PTHR46060:SF1">
    <property type="entry name" value="MARINER MOS1 TRANSPOSASE-LIKE PROTEIN"/>
    <property type="match status" value="1"/>
</dbReference>
<organism evidence="2 3">
    <name type="scientific">Lates japonicus</name>
    <name type="common">Japanese lates</name>
    <dbReference type="NCBI Taxonomy" id="270547"/>
    <lineage>
        <taxon>Eukaryota</taxon>
        <taxon>Metazoa</taxon>
        <taxon>Chordata</taxon>
        <taxon>Craniata</taxon>
        <taxon>Vertebrata</taxon>
        <taxon>Euteleostomi</taxon>
        <taxon>Actinopterygii</taxon>
        <taxon>Neopterygii</taxon>
        <taxon>Teleostei</taxon>
        <taxon>Neoteleostei</taxon>
        <taxon>Acanthomorphata</taxon>
        <taxon>Carangaria</taxon>
        <taxon>Carangaria incertae sedis</taxon>
        <taxon>Centropomidae</taxon>
        <taxon>Lates</taxon>
    </lineage>
</organism>
<keyword evidence="3" id="KW-1185">Reference proteome</keyword>
<evidence type="ECO:0000256" key="1">
    <source>
        <dbReference type="SAM" id="MobiDB-lite"/>
    </source>
</evidence>
<reference evidence="2" key="1">
    <citation type="submission" date="2022-08" db="EMBL/GenBank/DDBJ databases">
        <title>Genome sequencing of akame (Lates japonicus).</title>
        <authorList>
            <person name="Hashiguchi Y."/>
            <person name="Takahashi H."/>
        </authorList>
    </citation>
    <scope>NUCLEOTIDE SEQUENCE</scope>
    <source>
        <strain evidence="2">Kochi</strain>
    </source>
</reference>
<dbReference type="InterPro" id="IPR036397">
    <property type="entry name" value="RNaseH_sf"/>
</dbReference>
<dbReference type="GO" id="GO:0003676">
    <property type="term" value="F:nucleic acid binding"/>
    <property type="evidence" value="ECO:0007669"/>
    <property type="project" value="InterPro"/>
</dbReference>
<evidence type="ECO:0000313" key="3">
    <source>
        <dbReference type="Proteomes" id="UP001279410"/>
    </source>
</evidence>
<gene>
    <name evidence="2" type="ORF">AKAME5_001437100</name>
</gene>